<dbReference type="InterPro" id="IPR029787">
    <property type="entry name" value="Nucleotide_cyclase"/>
</dbReference>
<evidence type="ECO:0000259" key="5">
    <source>
        <dbReference type="PROSITE" id="PS50113"/>
    </source>
</evidence>
<organism evidence="8 9">
    <name type="scientific">Shewanella livingstonensis</name>
    <dbReference type="NCBI Taxonomy" id="150120"/>
    <lineage>
        <taxon>Bacteria</taxon>
        <taxon>Pseudomonadati</taxon>
        <taxon>Pseudomonadota</taxon>
        <taxon>Gammaproteobacteria</taxon>
        <taxon>Alteromonadales</taxon>
        <taxon>Shewanellaceae</taxon>
        <taxon>Shewanella</taxon>
    </lineage>
</organism>
<dbReference type="KEGG" id="slj:EGC82_19240"/>
<dbReference type="InterPro" id="IPR001789">
    <property type="entry name" value="Sig_transdc_resp-reg_receiver"/>
</dbReference>
<dbReference type="PANTHER" id="PTHR44757">
    <property type="entry name" value="DIGUANYLATE CYCLASE DGCP"/>
    <property type="match status" value="1"/>
</dbReference>
<dbReference type="InterPro" id="IPR011006">
    <property type="entry name" value="CheY-like_superfamily"/>
</dbReference>
<dbReference type="SMART" id="SM00267">
    <property type="entry name" value="GGDEF"/>
    <property type="match status" value="1"/>
</dbReference>
<dbReference type="SUPFAM" id="SSF55073">
    <property type="entry name" value="Nucleotide cyclase"/>
    <property type="match status" value="1"/>
</dbReference>
<dbReference type="InterPro" id="IPR035919">
    <property type="entry name" value="EAL_sf"/>
</dbReference>
<dbReference type="NCBIfam" id="TIGR00229">
    <property type="entry name" value="sensory_box"/>
    <property type="match status" value="1"/>
</dbReference>
<reference evidence="9" key="1">
    <citation type="submission" date="2018-11" db="EMBL/GenBank/DDBJ databases">
        <title>Shewanella sp. M2.</title>
        <authorList>
            <person name="Hwang Y.J."/>
            <person name="Hwang C.Y."/>
        </authorList>
    </citation>
    <scope>NUCLEOTIDE SEQUENCE [LARGE SCALE GENOMIC DNA]</scope>
    <source>
        <strain evidence="9">LMG 19866</strain>
    </source>
</reference>
<dbReference type="InterPro" id="IPR000700">
    <property type="entry name" value="PAS-assoc_C"/>
</dbReference>
<evidence type="ECO:0000259" key="4">
    <source>
        <dbReference type="PROSITE" id="PS50112"/>
    </source>
</evidence>
<dbReference type="InterPro" id="IPR052155">
    <property type="entry name" value="Biofilm_reg_signaling"/>
</dbReference>
<comment type="cofactor">
    <cofactor evidence="1">
        <name>Mg(2+)</name>
        <dbReference type="ChEBI" id="CHEBI:18420"/>
    </cofactor>
</comment>
<keyword evidence="9" id="KW-1185">Reference proteome</keyword>
<dbReference type="SMART" id="SM00448">
    <property type="entry name" value="REC"/>
    <property type="match status" value="1"/>
</dbReference>
<dbReference type="NCBIfam" id="TIGR00254">
    <property type="entry name" value="GGDEF"/>
    <property type="match status" value="1"/>
</dbReference>
<dbReference type="Proteomes" id="UP000278035">
    <property type="component" value="Chromosome"/>
</dbReference>
<dbReference type="AlphaFoldDB" id="A0A3G8M1A1"/>
<keyword evidence="2" id="KW-0597">Phosphoprotein</keyword>
<feature type="domain" description="GGDEF" evidence="7">
    <location>
        <begin position="423"/>
        <end position="556"/>
    </location>
</feature>
<dbReference type="InterPro" id="IPR001633">
    <property type="entry name" value="EAL_dom"/>
</dbReference>
<dbReference type="CDD" id="cd01949">
    <property type="entry name" value="GGDEF"/>
    <property type="match status" value="1"/>
</dbReference>
<dbReference type="PROSITE" id="PS50110">
    <property type="entry name" value="RESPONSE_REGULATORY"/>
    <property type="match status" value="1"/>
</dbReference>
<sequence>MLLSGPVNIVYNILIIDDNLQNVLILENILSPLGNIFFAESGSNALALVDKIKPDVILLDIEMPDMDGWEVCRSLKANSLYSDIPIIFITGHTEPEFERLALESGGVDFITKPFNAPICCLRVHTQLKLRQQNRLMVKAKEELQQLVNQVPMLVTYWDNQGHNLFSNDYSGLWFESLNSNIKGKHISTIFPDELSNAILKHHRHISSDALKYVVTVPQKGMMSFYEVFQSEMKSSAGVDGYLVTVVDVSEVKHAKQALYSEKERLRVTLNSIGDAVIATDIKGLITFMNPIAERMTGWRLKEALHQKIENVMHLKDSDTQQTLLNPLYIALREQRIVAMALNSQLTSLGGHVFAVEDSAAPIRNENGEVIGAIMVFHDVGEAMAMAIKMSHLANHDQLTDLPNRILLQDRLSVACSTAKSYGTKAAALLVDIDHFKYLNDSLGHRYGDELICLMAKRIRTLIPASYTLARLGGDEFVILMSDTNSVDACSQLASTLVEAMHEPFILDNQKFNVSVSIGISVFPNDAADAEELMRHADVAMYRAKQEGRNRFCFFSHDLENAMMERHHLETCLRKALINNQLFVHYQPKFDLQTNAIVGAEALARLVNDEGVCISPTEFIPLAEESGLIILLGKQVLNKACAEAKRWLDMGHAIPISVNVAAAQFTDSSLPCVIKDALLSHGLPAHLLELEITETALMVDAAEMQNRLSELTSLGIKISIDDFGTGYSSLAYLKKFNVDVMKIDMSFIKDMLNNKHDYEIVKTIISLGKSMGLVLIAEGVETEAQRYALIELGCFMGQGYLFSRPLMTIDFETLLLQNQLLEV</sequence>
<dbReference type="PROSITE" id="PS50883">
    <property type="entry name" value="EAL"/>
    <property type="match status" value="1"/>
</dbReference>
<protein>
    <submittedName>
        <fullName evidence="8">EAL domain-containing protein</fullName>
    </submittedName>
</protein>
<dbReference type="Gene3D" id="3.30.70.270">
    <property type="match status" value="1"/>
</dbReference>
<evidence type="ECO:0000313" key="9">
    <source>
        <dbReference type="Proteomes" id="UP000278035"/>
    </source>
</evidence>
<dbReference type="InterPro" id="IPR043128">
    <property type="entry name" value="Rev_trsase/Diguanyl_cyclase"/>
</dbReference>
<evidence type="ECO:0000259" key="6">
    <source>
        <dbReference type="PROSITE" id="PS50883"/>
    </source>
</evidence>
<dbReference type="Gene3D" id="3.40.50.2300">
    <property type="match status" value="1"/>
</dbReference>
<evidence type="ECO:0000259" key="3">
    <source>
        <dbReference type="PROSITE" id="PS50110"/>
    </source>
</evidence>
<dbReference type="GO" id="GO:0003824">
    <property type="term" value="F:catalytic activity"/>
    <property type="evidence" value="ECO:0007669"/>
    <property type="project" value="UniProtKB-ARBA"/>
</dbReference>
<dbReference type="Gene3D" id="3.30.450.20">
    <property type="entry name" value="PAS domain"/>
    <property type="match status" value="2"/>
</dbReference>
<feature type="domain" description="PAS" evidence="4">
    <location>
        <begin position="261"/>
        <end position="334"/>
    </location>
</feature>
<dbReference type="Pfam" id="PF00563">
    <property type="entry name" value="EAL"/>
    <property type="match status" value="1"/>
</dbReference>
<dbReference type="InterPro" id="IPR035965">
    <property type="entry name" value="PAS-like_dom_sf"/>
</dbReference>
<evidence type="ECO:0000313" key="8">
    <source>
        <dbReference type="EMBL" id="AZG74698.1"/>
    </source>
</evidence>
<dbReference type="InterPro" id="IPR013767">
    <property type="entry name" value="PAS_fold"/>
</dbReference>
<dbReference type="Pfam" id="PF00989">
    <property type="entry name" value="PAS"/>
    <property type="match status" value="1"/>
</dbReference>
<evidence type="ECO:0000256" key="1">
    <source>
        <dbReference type="ARBA" id="ARBA00001946"/>
    </source>
</evidence>
<dbReference type="OrthoDB" id="9816034at2"/>
<dbReference type="GO" id="GO:0006355">
    <property type="term" value="P:regulation of DNA-templated transcription"/>
    <property type="evidence" value="ECO:0007669"/>
    <property type="project" value="InterPro"/>
</dbReference>
<dbReference type="PROSITE" id="PS50113">
    <property type="entry name" value="PAC"/>
    <property type="match status" value="1"/>
</dbReference>
<dbReference type="PROSITE" id="PS50887">
    <property type="entry name" value="GGDEF"/>
    <property type="match status" value="1"/>
</dbReference>
<dbReference type="Pfam" id="PF00072">
    <property type="entry name" value="Response_reg"/>
    <property type="match status" value="1"/>
</dbReference>
<dbReference type="SMART" id="SM00091">
    <property type="entry name" value="PAS"/>
    <property type="match status" value="2"/>
</dbReference>
<dbReference type="RefSeq" id="WP_124732182.1">
    <property type="nucleotide sequence ID" value="NZ_CBCSKC010000025.1"/>
</dbReference>
<gene>
    <name evidence="8" type="ORF">EGC82_19240</name>
</gene>
<dbReference type="SUPFAM" id="SSF55785">
    <property type="entry name" value="PYP-like sensor domain (PAS domain)"/>
    <property type="match status" value="2"/>
</dbReference>
<name>A0A3G8M1A1_9GAMM</name>
<dbReference type="SUPFAM" id="SSF52172">
    <property type="entry name" value="CheY-like"/>
    <property type="match status" value="1"/>
</dbReference>
<feature type="domain" description="EAL" evidence="6">
    <location>
        <begin position="565"/>
        <end position="818"/>
    </location>
</feature>
<dbReference type="PANTHER" id="PTHR44757:SF4">
    <property type="entry name" value="DIGUANYLATE CYCLASE DGCE-RELATED"/>
    <property type="match status" value="1"/>
</dbReference>
<dbReference type="CDD" id="cd01948">
    <property type="entry name" value="EAL"/>
    <property type="match status" value="1"/>
</dbReference>
<feature type="domain" description="Response regulatory" evidence="3">
    <location>
        <begin position="12"/>
        <end position="127"/>
    </location>
</feature>
<accession>A0A3G8M1A1</accession>
<dbReference type="FunFam" id="3.30.70.270:FF:000001">
    <property type="entry name" value="Diguanylate cyclase domain protein"/>
    <property type="match status" value="1"/>
</dbReference>
<dbReference type="Pfam" id="PF00990">
    <property type="entry name" value="GGDEF"/>
    <property type="match status" value="1"/>
</dbReference>
<dbReference type="PROSITE" id="PS50112">
    <property type="entry name" value="PAS"/>
    <property type="match status" value="1"/>
</dbReference>
<evidence type="ECO:0000259" key="7">
    <source>
        <dbReference type="PROSITE" id="PS50887"/>
    </source>
</evidence>
<dbReference type="CDD" id="cd00130">
    <property type="entry name" value="PAS"/>
    <property type="match status" value="1"/>
</dbReference>
<feature type="modified residue" description="4-aspartylphosphate" evidence="2">
    <location>
        <position position="60"/>
    </location>
</feature>
<dbReference type="SMART" id="SM00052">
    <property type="entry name" value="EAL"/>
    <property type="match status" value="1"/>
</dbReference>
<dbReference type="GO" id="GO:0000160">
    <property type="term" value="P:phosphorelay signal transduction system"/>
    <property type="evidence" value="ECO:0007669"/>
    <property type="project" value="InterPro"/>
</dbReference>
<dbReference type="Gene3D" id="3.20.20.450">
    <property type="entry name" value="EAL domain"/>
    <property type="match status" value="1"/>
</dbReference>
<feature type="domain" description="PAC" evidence="5">
    <location>
        <begin position="339"/>
        <end position="391"/>
    </location>
</feature>
<proteinExistence type="predicted"/>
<dbReference type="InterPro" id="IPR000014">
    <property type="entry name" value="PAS"/>
</dbReference>
<dbReference type="SUPFAM" id="SSF141868">
    <property type="entry name" value="EAL domain-like"/>
    <property type="match status" value="1"/>
</dbReference>
<dbReference type="EMBL" id="CP034015">
    <property type="protein sequence ID" value="AZG74698.1"/>
    <property type="molecule type" value="Genomic_DNA"/>
</dbReference>
<evidence type="ECO:0000256" key="2">
    <source>
        <dbReference type="PROSITE-ProRule" id="PRU00169"/>
    </source>
</evidence>
<dbReference type="InterPro" id="IPR000160">
    <property type="entry name" value="GGDEF_dom"/>
</dbReference>